<dbReference type="SUPFAM" id="SSF46955">
    <property type="entry name" value="Putative DNA-binding domain"/>
    <property type="match status" value="1"/>
</dbReference>
<dbReference type="InterPro" id="IPR041657">
    <property type="entry name" value="HTH_17"/>
</dbReference>
<evidence type="ECO:0000313" key="3">
    <source>
        <dbReference type="Proteomes" id="UP000178570"/>
    </source>
</evidence>
<dbReference type="STRING" id="1797529.A2570_01425"/>
<dbReference type="NCBIfam" id="TIGR01764">
    <property type="entry name" value="excise"/>
    <property type="match status" value="1"/>
</dbReference>
<sequence length="59" mass="7210">MTEKFLTIEQVAKKLDLNYKTIFRYIHKKKIKATKLGRWRIKPKDLEEFIRSSSNLRKK</sequence>
<feature type="domain" description="Helix-turn-helix" evidence="1">
    <location>
        <begin position="5"/>
        <end position="52"/>
    </location>
</feature>
<dbReference type="Pfam" id="PF12728">
    <property type="entry name" value="HTH_17"/>
    <property type="match status" value="1"/>
</dbReference>
<dbReference type="InterPro" id="IPR009061">
    <property type="entry name" value="DNA-bd_dom_put_sf"/>
</dbReference>
<organism evidence="2 3">
    <name type="scientific">Candidatus Brennerbacteria bacterium RIFOXYD1_FULL_41_16</name>
    <dbReference type="NCBI Taxonomy" id="1797529"/>
    <lineage>
        <taxon>Bacteria</taxon>
        <taxon>Candidatus Brenneribacteriota</taxon>
    </lineage>
</organism>
<dbReference type="EMBL" id="MHHY01000006">
    <property type="protein sequence ID" value="OGY40769.1"/>
    <property type="molecule type" value="Genomic_DNA"/>
</dbReference>
<dbReference type="Proteomes" id="UP000178570">
    <property type="component" value="Unassembled WGS sequence"/>
</dbReference>
<name>A0A1G1XL59_9BACT</name>
<reference evidence="2 3" key="1">
    <citation type="journal article" date="2016" name="Nat. Commun.">
        <title>Thousands of microbial genomes shed light on interconnected biogeochemical processes in an aquifer system.</title>
        <authorList>
            <person name="Anantharaman K."/>
            <person name="Brown C.T."/>
            <person name="Hug L.A."/>
            <person name="Sharon I."/>
            <person name="Castelle C.J."/>
            <person name="Probst A.J."/>
            <person name="Thomas B.C."/>
            <person name="Singh A."/>
            <person name="Wilkins M.J."/>
            <person name="Karaoz U."/>
            <person name="Brodie E.L."/>
            <person name="Williams K.H."/>
            <person name="Hubbard S.S."/>
            <person name="Banfield J.F."/>
        </authorList>
    </citation>
    <scope>NUCLEOTIDE SEQUENCE [LARGE SCALE GENOMIC DNA]</scope>
</reference>
<evidence type="ECO:0000259" key="1">
    <source>
        <dbReference type="Pfam" id="PF12728"/>
    </source>
</evidence>
<protein>
    <recommendedName>
        <fullName evidence="1">Helix-turn-helix domain-containing protein</fullName>
    </recommendedName>
</protein>
<evidence type="ECO:0000313" key="2">
    <source>
        <dbReference type="EMBL" id="OGY40769.1"/>
    </source>
</evidence>
<dbReference type="AlphaFoldDB" id="A0A1G1XL59"/>
<accession>A0A1G1XL59</accession>
<gene>
    <name evidence="2" type="ORF">A2570_01425</name>
</gene>
<dbReference type="GO" id="GO:0003677">
    <property type="term" value="F:DNA binding"/>
    <property type="evidence" value="ECO:0007669"/>
    <property type="project" value="InterPro"/>
</dbReference>
<proteinExistence type="predicted"/>
<comment type="caution">
    <text evidence="2">The sequence shown here is derived from an EMBL/GenBank/DDBJ whole genome shotgun (WGS) entry which is preliminary data.</text>
</comment>
<dbReference type="InterPro" id="IPR010093">
    <property type="entry name" value="SinI_DNA-bd"/>
</dbReference>